<evidence type="ECO:0000256" key="6">
    <source>
        <dbReference type="SAM" id="Phobius"/>
    </source>
</evidence>
<proteinExistence type="inferred from homology"/>
<accession>A0ABT7LE85</accession>
<evidence type="ECO:0000313" key="8">
    <source>
        <dbReference type="Proteomes" id="UP001238603"/>
    </source>
</evidence>
<dbReference type="RefSeq" id="WP_285981288.1">
    <property type="nucleotide sequence ID" value="NZ_JASVDS010000001.1"/>
</dbReference>
<evidence type="ECO:0000256" key="1">
    <source>
        <dbReference type="ARBA" id="ARBA00004167"/>
    </source>
</evidence>
<evidence type="ECO:0000256" key="3">
    <source>
        <dbReference type="ARBA" id="ARBA00022692"/>
    </source>
</evidence>
<dbReference type="InterPro" id="IPR023353">
    <property type="entry name" value="LemA-like_dom_sf"/>
</dbReference>
<keyword evidence="5 6" id="KW-0472">Membrane</keyword>
<dbReference type="Proteomes" id="UP001238603">
    <property type="component" value="Unassembled WGS sequence"/>
</dbReference>
<name>A0ABT7LE85_9BURK</name>
<keyword evidence="4 6" id="KW-1133">Transmembrane helix</keyword>
<dbReference type="PANTHER" id="PTHR34478">
    <property type="entry name" value="PROTEIN LEMA"/>
    <property type="match status" value="1"/>
</dbReference>
<organism evidence="7 8">
    <name type="scientific">Roseateles subflavus</name>
    <dbReference type="NCBI Taxonomy" id="3053353"/>
    <lineage>
        <taxon>Bacteria</taxon>
        <taxon>Pseudomonadati</taxon>
        <taxon>Pseudomonadota</taxon>
        <taxon>Betaproteobacteria</taxon>
        <taxon>Burkholderiales</taxon>
        <taxon>Sphaerotilaceae</taxon>
        <taxon>Roseateles</taxon>
    </lineage>
</organism>
<dbReference type="Gene3D" id="1.20.1440.20">
    <property type="entry name" value="LemA-like domain"/>
    <property type="match status" value="1"/>
</dbReference>
<evidence type="ECO:0000256" key="5">
    <source>
        <dbReference type="ARBA" id="ARBA00023136"/>
    </source>
</evidence>
<comment type="subcellular location">
    <subcellularLocation>
        <location evidence="1">Membrane</location>
        <topology evidence="1">Single-pass membrane protein</topology>
    </subcellularLocation>
</comment>
<dbReference type="SUPFAM" id="SSF140478">
    <property type="entry name" value="LemA-like"/>
    <property type="match status" value="1"/>
</dbReference>
<comment type="similarity">
    <text evidence="2">Belongs to the LemA family.</text>
</comment>
<keyword evidence="8" id="KW-1185">Reference proteome</keyword>
<comment type="caution">
    <text evidence="7">The sequence shown here is derived from an EMBL/GenBank/DDBJ whole genome shotgun (WGS) entry which is preliminary data.</text>
</comment>
<evidence type="ECO:0000256" key="4">
    <source>
        <dbReference type="ARBA" id="ARBA00022989"/>
    </source>
</evidence>
<feature type="transmembrane region" description="Helical" evidence="6">
    <location>
        <begin position="6"/>
        <end position="23"/>
    </location>
</feature>
<dbReference type="Pfam" id="PF04011">
    <property type="entry name" value="LemA"/>
    <property type="match status" value="1"/>
</dbReference>
<dbReference type="InterPro" id="IPR007156">
    <property type="entry name" value="MamQ_LemA"/>
</dbReference>
<protein>
    <submittedName>
        <fullName evidence="7">LemA family protein</fullName>
    </submittedName>
</protein>
<gene>
    <name evidence="7" type="ORF">QRD43_04575</name>
</gene>
<dbReference type="PANTHER" id="PTHR34478:SF1">
    <property type="entry name" value="PROTEIN LEMA"/>
    <property type="match status" value="1"/>
</dbReference>
<sequence length="181" mass="19843">MTSWSWTPWVLGALLFFWGVGGYNRMMRLRNAIGAAYGQLDGLLSQRAQLCARLLEGLRPLLQNEQATFDALESAQAEAQAAANAVRARPFAADPVAALAVAAAVHAAALTRLMSLVEHHGELAEHPEVFALVDELKMVERQRAFARQLFNQAVSVYNEAVQQFPTRVLASFFGFGEARSL</sequence>
<keyword evidence="3 6" id="KW-0812">Transmembrane</keyword>
<evidence type="ECO:0000313" key="7">
    <source>
        <dbReference type="EMBL" id="MDL5031175.1"/>
    </source>
</evidence>
<evidence type="ECO:0000256" key="2">
    <source>
        <dbReference type="ARBA" id="ARBA00008854"/>
    </source>
</evidence>
<dbReference type="EMBL" id="JASVDS010000001">
    <property type="protein sequence ID" value="MDL5031175.1"/>
    <property type="molecule type" value="Genomic_DNA"/>
</dbReference>
<reference evidence="7 8" key="1">
    <citation type="submission" date="2023-06" db="EMBL/GenBank/DDBJ databases">
        <title>Pelomonas sp. APW6 16S ribosomal RNA gene genome sequencing and assembly.</title>
        <authorList>
            <person name="Woo H."/>
        </authorList>
    </citation>
    <scope>NUCLEOTIDE SEQUENCE [LARGE SCALE GENOMIC DNA]</scope>
    <source>
        <strain evidence="7 8">APW6</strain>
    </source>
</reference>